<organism evidence="1 2">
    <name type="scientific">Candidatus Segetimicrobium genomatis</name>
    <dbReference type="NCBI Taxonomy" id="2569760"/>
    <lineage>
        <taxon>Bacteria</taxon>
        <taxon>Bacillati</taxon>
        <taxon>Candidatus Sysuimicrobiota</taxon>
        <taxon>Candidatus Sysuimicrobiia</taxon>
        <taxon>Candidatus Sysuimicrobiales</taxon>
        <taxon>Candidatus Segetimicrobiaceae</taxon>
        <taxon>Candidatus Segetimicrobium</taxon>
    </lineage>
</organism>
<comment type="caution">
    <text evidence="1">The sequence shown here is derived from an EMBL/GenBank/DDBJ whole genome shotgun (WGS) entry which is preliminary data.</text>
</comment>
<sequence length="77" mass="8580">MNAFIGRSCSSRWNFADGVAVGPFMATAPYFSPTLLLDDVAPEAWIFLDYEDDGRVLVLSPKQYEAMYRPDPEDQGG</sequence>
<dbReference type="EMBL" id="VBAI01000287">
    <property type="protein sequence ID" value="TMJ07107.1"/>
    <property type="molecule type" value="Genomic_DNA"/>
</dbReference>
<name>A0A537LHB9_9BACT</name>
<proteinExistence type="predicted"/>
<dbReference type="AlphaFoldDB" id="A0A537LHB9"/>
<reference evidence="1 2" key="1">
    <citation type="journal article" date="2019" name="Nat. Microbiol.">
        <title>Mediterranean grassland soil C-N compound turnover is dependent on rainfall and depth, and is mediated by genomically divergent microorganisms.</title>
        <authorList>
            <person name="Diamond S."/>
            <person name="Andeer P.F."/>
            <person name="Li Z."/>
            <person name="Crits-Christoph A."/>
            <person name="Burstein D."/>
            <person name="Anantharaman K."/>
            <person name="Lane K.R."/>
            <person name="Thomas B.C."/>
            <person name="Pan C."/>
            <person name="Northen T.R."/>
            <person name="Banfield J.F."/>
        </authorList>
    </citation>
    <scope>NUCLEOTIDE SEQUENCE [LARGE SCALE GENOMIC DNA]</scope>
    <source>
        <strain evidence="1">NP_1</strain>
    </source>
</reference>
<evidence type="ECO:0000313" key="1">
    <source>
        <dbReference type="EMBL" id="TMJ07107.1"/>
    </source>
</evidence>
<protein>
    <submittedName>
        <fullName evidence="1">Uncharacterized protein</fullName>
    </submittedName>
</protein>
<accession>A0A537LHB9</accession>
<evidence type="ECO:0000313" key="2">
    <source>
        <dbReference type="Proteomes" id="UP000315217"/>
    </source>
</evidence>
<dbReference type="Proteomes" id="UP000315217">
    <property type="component" value="Unassembled WGS sequence"/>
</dbReference>
<gene>
    <name evidence="1" type="ORF">E6G98_13830</name>
</gene>